<dbReference type="OrthoDB" id="5241375at2"/>
<keyword evidence="2" id="KW-0255">Endonuclease</keyword>
<dbReference type="Proteomes" id="UP000217209">
    <property type="component" value="Chromosome"/>
</dbReference>
<dbReference type="InterPro" id="IPR035437">
    <property type="entry name" value="SNase_OB-fold_sf"/>
</dbReference>
<dbReference type="PANTHER" id="PTHR12302">
    <property type="entry name" value="EBNA2 BINDING PROTEIN P100"/>
    <property type="match status" value="1"/>
</dbReference>
<dbReference type="PROSITE" id="PS50830">
    <property type="entry name" value="TNASE_3"/>
    <property type="match status" value="1"/>
</dbReference>
<name>A0A1Q2HXD6_9CORY</name>
<dbReference type="KEGG" id="cgv:CGLAU_07765"/>
<dbReference type="EMBL" id="CP019688">
    <property type="protein sequence ID" value="AQQ15508.1"/>
    <property type="molecule type" value="Genomic_DNA"/>
</dbReference>
<evidence type="ECO:0000313" key="5">
    <source>
        <dbReference type="EMBL" id="AQQ15508.1"/>
    </source>
</evidence>
<keyword evidence="6" id="KW-1185">Reference proteome</keyword>
<evidence type="ECO:0000313" key="6">
    <source>
        <dbReference type="Proteomes" id="UP000217209"/>
    </source>
</evidence>
<protein>
    <submittedName>
        <fullName evidence="5">Thermonuclease</fullName>
        <ecNumber evidence="5">3.1.31.1</ecNumber>
    </submittedName>
</protein>
<keyword evidence="3 5" id="KW-0378">Hydrolase</keyword>
<reference evidence="5 6" key="1">
    <citation type="submission" date="2016-12" db="EMBL/GenBank/DDBJ databases">
        <authorList>
            <person name="Song W.-J."/>
            <person name="Kurnit D.M."/>
        </authorList>
    </citation>
    <scope>NUCLEOTIDE SEQUENCE [LARGE SCALE GENOMIC DNA]</scope>
    <source>
        <strain evidence="5 6">DSM 30827</strain>
    </source>
</reference>
<proteinExistence type="predicted"/>
<evidence type="ECO:0000256" key="3">
    <source>
        <dbReference type="ARBA" id="ARBA00022801"/>
    </source>
</evidence>
<dbReference type="SUPFAM" id="SSF50199">
    <property type="entry name" value="Staphylococcal nuclease"/>
    <property type="match status" value="1"/>
</dbReference>
<dbReference type="InterPro" id="IPR002071">
    <property type="entry name" value="Thermonucl_AS"/>
</dbReference>
<evidence type="ECO:0000256" key="1">
    <source>
        <dbReference type="ARBA" id="ARBA00022722"/>
    </source>
</evidence>
<evidence type="ECO:0000256" key="2">
    <source>
        <dbReference type="ARBA" id="ARBA00022759"/>
    </source>
</evidence>
<accession>A0A1Q2HXD6</accession>
<evidence type="ECO:0000259" key="4">
    <source>
        <dbReference type="PROSITE" id="PS50830"/>
    </source>
</evidence>
<dbReference type="GO" id="GO:0003676">
    <property type="term" value="F:nucleic acid binding"/>
    <property type="evidence" value="ECO:0007669"/>
    <property type="project" value="InterPro"/>
</dbReference>
<feature type="domain" description="TNase-like" evidence="4">
    <location>
        <begin position="44"/>
        <end position="171"/>
    </location>
</feature>
<dbReference type="PANTHER" id="PTHR12302:SF3">
    <property type="entry name" value="SERINE_THREONINE-PROTEIN KINASE 31"/>
    <property type="match status" value="1"/>
</dbReference>
<dbReference type="PROSITE" id="PS01123">
    <property type="entry name" value="TNASE_1"/>
    <property type="match status" value="1"/>
</dbReference>
<dbReference type="Gene3D" id="2.40.50.90">
    <property type="match status" value="1"/>
</dbReference>
<dbReference type="RefSeq" id="WP_095660186.1">
    <property type="nucleotide sequence ID" value="NZ_CP019688.1"/>
</dbReference>
<dbReference type="EC" id="3.1.31.1" evidence="5"/>
<organism evidence="5 6">
    <name type="scientific">Corynebacterium glaucum</name>
    <dbReference type="NCBI Taxonomy" id="187491"/>
    <lineage>
        <taxon>Bacteria</taxon>
        <taxon>Bacillati</taxon>
        <taxon>Actinomycetota</taxon>
        <taxon>Actinomycetes</taxon>
        <taxon>Mycobacteriales</taxon>
        <taxon>Corynebacteriaceae</taxon>
        <taxon>Corynebacterium</taxon>
    </lineage>
</organism>
<dbReference type="SMART" id="SM00318">
    <property type="entry name" value="SNc"/>
    <property type="match status" value="1"/>
</dbReference>
<sequence length="224" mass="25531">MSTRKPFNRKRRNAKRDALVLGALLLVVFAVTAVLAVLAKFGPKPDQELVLRVIDGDTIDIQPADDPTRVRLIGIDAPEQGECLYEESKEFLSTTLWPRTDIRLKYDVQRQDQYGRDLGAVFMPDGTFINEEIVKAGWARAVEYPPNVKYTARLQAAEAYAKQHNLGIHAVPDECLLPTEVAREAKARYEQDPDPFYKDVMRDAVERTKNFTYREQALDYIDSL</sequence>
<dbReference type="AlphaFoldDB" id="A0A1Q2HXD6"/>
<gene>
    <name evidence="5" type="primary">nucH</name>
    <name evidence="5" type="ORF">CGLAU_07765</name>
</gene>
<dbReference type="Pfam" id="PF00565">
    <property type="entry name" value="SNase"/>
    <property type="match status" value="1"/>
</dbReference>
<keyword evidence="1" id="KW-0540">Nuclease</keyword>
<dbReference type="InterPro" id="IPR016071">
    <property type="entry name" value="Staphylococal_nuclease_OB-fold"/>
</dbReference>
<dbReference type="GO" id="GO:1990599">
    <property type="term" value="F:3' overhang single-stranded DNA endodeoxyribonuclease activity"/>
    <property type="evidence" value="ECO:0007669"/>
    <property type="project" value="UniProtKB-EC"/>
</dbReference>